<keyword evidence="5 19" id="KW-0575">Peroxidase</keyword>
<keyword evidence="22" id="KW-1185">Reference proteome</keyword>
<keyword evidence="10 16" id="KW-0408">Iron</keyword>
<evidence type="ECO:0000256" key="1">
    <source>
        <dbReference type="ARBA" id="ARBA00000189"/>
    </source>
</evidence>
<dbReference type="Pfam" id="PF00141">
    <property type="entry name" value="peroxidase"/>
    <property type="match status" value="1"/>
</dbReference>
<organism evidence="21 22">
    <name type="scientific">Papaver nudicaule</name>
    <name type="common">Iceland poppy</name>
    <dbReference type="NCBI Taxonomy" id="74823"/>
    <lineage>
        <taxon>Eukaryota</taxon>
        <taxon>Viridiplantae</taxon>
        <taxon>Streptophyta</taxon>
        <taxon>Embryophyta</taxon>
        <taxon>Tracheophyta</taxon>
        <taxon>Spermatophyta</taxon>
        <taxon>Magnoliopsida</taxon>
        <taxon>Ranunculales</taxon>
        <taxon>Papaveraceae</taxon>
        <taxon>Papaveroideae</taxon>
        <taxon>Papaver</taxon>
    </lineage>
</organism>
<evidence type="ECO:0000256" key="6">
    <source>
        <dbReference type="ARBA" id="ARBA00022617"/>
    </source>
</evidence>
<keyword evidence="19" id="KW-0964">Secreted</keyword>
<feature type="active site" description="Proton acceptor" evidence="14">
    <location>
        <position position="69"/>
    </location>
</feature>
<dbReference type="InterPro" id="IPR002016">
    <property type="entry name" value="Haem_peroxidase"/>
</dbReference>
<evidence type="ECO:0000256" key="4">
    <source>
        <dbReference type="ARBA" id="ARBA00012313"/>
    </source>
</evidence>
<evidence type="ECO:0000256" key="16">
    <source>
        <dbReference type="PIRSR" id="PIRSR600823-3"/>
    </source>
</evidence>
<reference evidence="21" key="1">
    <citation type="submission" date="2022-03" db="EMBL/GenBank/DDBJ databases">
        <title>A functionally conserved STORR gene fusion in Papaver species that diverged 16.8 million years ago.</title>
        <authorList>
            <person name="Catania T."/>
        </authorList>
    </citation>
    <scope>NUCLEOTIDE SEQUENCE</scope>
    <source>
        <strain evidence="21">S-191538</strain>
    </source>
</reference>
<dbReference type="GO" id="GO:0005576">
    <property type="term" value="C:extracellular region"/>
    <property type="evidence" value="ECO:0007669"/>
    <property type="project" value="UniProtKB-SubCell"/>
</dbReference>
<dbReference type="InterPro" id="IPR019793">
    <property type="entry name" value="Peroxidases_heam-ligand_BS"/>
</dbReference>
<evidence type="ECO:0000256" key="10">
    <source>
        <dbReference type="ARBA" id="ARBA00023004"/>
    </source>
</evidence>
<dbReference type="AlphaFoldDB" id="A0AA42AXR4"/>
<feature type="chain" id="PRO_5041490418" description="Peroxidase" evidence="19">
    <location>
        <begin position="26"/>
        <end position="326"/>
    </location>
</feature>
<evidence type="ECO:0000256" key="9">
    <source>
        <dbReference type="ARBA" id="ARBA00023002"/>
    </source>
</evidence>
<comment type="function">
    <text evidence="2">Removal of H(2)O(2), oxidation of toxic reductants, biosynthesis and degradation of lignin, suberization, auxin catabolism, response to environmental stresses such as wounding, pathogen attack and oxidative stress. These functions might be dependent on each isozyme/isoform in each plant tissue.</text>
</comment>
<feature type="binding site" description="axial binding residue" evidence="16">
    <location>
        <position position="196"/>
    </location>
    <ligand>
        <name>heme b</name>
        <dbReference type="ChEBI" id="CHEBI:60344"/>
    </ligand>
    <ligandPart>
        <name>Fe</name>
        <dbReference type="ChEBI" id="CHEBI:18248"/>
    </ligandPart>
</feature>
<keyword evidence="6 19" id="KW-0349">Heme</keyword>
<evidence type="ECO:0000256" key="14">
    <source>
        <dbReference type="PIRSR" id="PIRSR600823-1"/>
    </source>
</evidence>
<keyword evidence="7 16" id="KW-0479">Metal-binding</keyword>
<evidence type="ECO:0000256" key="13">
    <source>
        <dbReference type="ARBA" id="ARBA00023324"/>
    </source>
</evidence>
<evidence type="ECO:0000313" key="22">
    <source>
        <dbReference type="Proteomes" id="UP001177140"/>
    </source>
</evidence>
<evidence type="ECO:0000256" key="15">
    <source>
        <dbReference type="PIRSR" id="PIRSR600823-2"/>
    </source>
</evidence>
<dbReference type="GO" id="GO:0020037">
    <property type="term" value="F:heme binding"/>
    <property type="evidence" value="ECO:0007669"/>
    <property type="project" value="UniProtKB-UniRule"/>
</dbReference>
<feature type="binding site" evidence="16">
    <location>
        <position position="245"/>
    </location>
    <ligand>
        <name>Ca(2+)</name>
        <dbReference type="ChEBI" id="CHEBI:29108"/>
        <label>2</label>
    </ligand>
</feature>
<dbReference type="PRINTS" id="PR00458">
    <property type="entry name" value="PEROXIDASE"/>
</dbReference>
<feature type="binding site" evidence="15">
    <location>
        <position position="166"/>
    </location>
    <ligand>
        <name>substrate</name>
    </ligand>
</feature>
<dbReference type="InterPro" id="IPR010255">
    <property type="entry name" value="Haem_peroxidase_sf"/>
</dbReference>
<dbReference type="FunFam" id="1.10.420.10:FF:000006">
    <property type="entry name" value="Peroxidase"/>
    <property type="match status" value="1"/>
</dbReference>
<sequence>MNTMMKVLSVLCFLILHFSILGVSANHGLRHNYYYKTCPLAEAIIANMMKDIVSKDSRVPPRLIRMHFHDCFVRGCDASVLLNSTPNNKAEKDAGPNLSLAAFDVIDKIKGVLEYHCPGVVSCSDILTYATRESVHLSGKFPRYGVRGGRKDGRVSLEADALTQLPPPFADVNQLIQGFAQKGLTAEEMVTLSGAHTIGVSHCSAISGRHVNFQNTGKPDPTLDFNLAATLRKECKSDNSIVVMDRFTPGITDNKYYHGLLQNKGLFTSDQTLLTNFVTKKEVLQNAYQPSVWAENFIHAMVKMGEIEVLTGKHGEIRRKCSSVNR</sequence>
<dbReference type="CDD" id="cd00693">
    <property type="entry name" value="secretory_peroxidase"/>
    <property type="match status" value="1"/>
</dbReference>
<feature type="domain" description="Plant heme peroxidase family profile" evidence="20">
    <location>
        <begin position="28"/>
        <end position="325"/>
    </location>
</feature>
<evidence type="ECO:0000313" key="21">
    <source>
        <dbReference type="EMBL" id="MCL7043650.1"/>
    </source>
</evidence>
<evidence type="ECO:0000256" key="2">
    <source>
        <dbReference type="ARBA" id="ARBA00002322"/>
    </source>
</evidence>
<accession>A0AA42AXR4</accession>
<feature type="disulfide bond" evidence="18">
    <location>
        <begin position="71"/>
        <end position="76"/>
    </location>
</feature>
<evidence type="ECO:0000256" key="18">
    <source>
        <dbReference type="PIRSR" id="PIRSR600823-5"/>
    </source>
</evidence>
<evidence type="ECO:0000256" key="19">
    <source>
        <dbReference type="RuleBase" id="RU362060"/>
    </source>
</evidence>
<feature type="disulfide bond" evidence="18">
    <location>
        <begin position="203"/>
        <end position="235"/>
    </location>
</feature>
<keyword evidence="13 19" id="KW-0376">Hydrogen peroxide</keyword>
<keyword evidence="12" id="KW-0325">Glycoprotein</keyword>
<dbReference type="PROSITE" id="PS50873">
    <property type="entry name" value="PEROXIDASE_4"/>
    <property type="match status" value="1"/>
</dbReference>
<dbReference type="PROSITE" id="PS00435">
    <property type="entry name" value="PEROXIDASE_1"/>
    <property type="match status" value="1"/>
</dbReference>
<feature type="binding site" evidence="16">
    <location>
        <position position="75"/>
    </location>
    <ligand>
        <name>Ca(2+)</name>
        <dbReference type="ChEBI" id="CHEBI:29108"/>
        <label>1</label>
    </ligand>
</feature>
<feature type="disulfide bond" evidence="18">
    <location>
        <begin position="38"/>
        <end position="117"/>
    </location>
</feature>
<keyword evidence="11 18" id="KW-1015">Disulfide bond</keyword>
<feature type="binding site" evidence="16">
    <location>
        <position position="91"/>
    </location>
    <ligand>
        <name>Ca(2+)</name>
        <dbReference type="ChEBI" id="CHEBI:29108"/>
        <label>1</label>
    </ligand>
</feature>
<feature type="site" description="Transition state stabilizer" evidence="17">
    <location>
        <position position="65"/>
    </location>
</feature>
<feature type="signal peptide" evidence="19">
    <location>
        <begin position="1"/>
        <end position="25"/>
    </location>
</feature>
<dbReference type="InterPro" id="IPR033905">
    <property type="entry name" value="Secretory_peroxidase"/>
</dbReference>
<feature type="binding site" evidence="16">
    <location>
        <position position="70"/>
    </location>
    <ligand>
        <name>Ca(2+)</name>
        <dbReference type="ChEBI" id="CHEBI:29108"/>
        <label>1</label>
    </ligand>
</feature>
<evidence type="ECO:0000256" key="11">
    <source>
        <dbReference type="ARBA" id="ARBA00023157"/>
    </source>
</evidence>
<comment type="cofactor">
    <cofactor evidence="16 19">
        <name>Ca(2+)</name>
        <dbReference type="ChEBI" id="CHEBI:29108"/>
    </cofactor>
    <text evidence="16 19">Binds 2 calcium ions per subunit.</text>
</comment>
<feature type="binding site" evidence="16">
    <location>
        <position position="253"/>
    </location>
    <ligand>
        <name>Ca(2+)</name>
        <dbReference type="ChEBI" id="CHEBI:29108"/>
        <label>2</label>
    </ligand>
</feature>
<comment type="similarity">
    <text evidence="3">Belongs to the peroxidase family. Ascorbate peroxidase subfamily.</text>
</comment>
<dbReference type="GO" id="GO:0006979">
    <property type="term" value="P:response to oxidative stress"/>
    <property type="evidence" value="ECO:0007669"/>
    <property type="project" value="UniProtKB-UniRule"/>
</dbReference>
<evidence type="ECO:0000256" key="8">
    <source>
        <dbReference type="ARBA" id="ARBA00022837"/>
    </source>
</evidence>
<evidence type="ECO:0000256" key="12">
    <source>
        <dbReference type="ARBA" id="ARBA00023180"/>
    </source>
</evidence>
<evidence type="ECO:0000259" key="20">
    <source>
        <dbReference type="PROSITE" id="PS50873"/>
    </source>
</evidence>
<comment type="subcellular location">
    <subcellularLocation>
        <location evidence="19">Secreted</location>
    </subcellularLocation>
</comment>
<dbReference type="GO" id="GO:0140825">
    <property type="term" value="F:lactoperoxidase activity"/>
    <property type="evidence" value="ECO:0007669"/>
    <property type="project" value="UniProtKB-EC"/>
</dbReference>
<dbReference type="SUPFAM" id="SSF48113">
    <property type="entry name" value="Heme-dependent peroxidases"/>
    <property type="match status" value="1"/>
</dbReference>
<evidence type="ECO:0000256" key="17">
    <source>
        <dbReference type="PIRSR" id="PIRSR600823-4"/>
    </source>
</evidence>
<dbReference type="GO" id="GO:0042744">
    <property type="term" value="P:hydrogen peroxide catabolic process"/>
    <property type="evidence" value="ECO:0007669"/>
    <property type="project" value="UniProtKB-KW"/>
</dbReference>
<dbReference type="EMBL" id="JAJJMA010249099">
    <property type="protein sequence ID" value="MCL7043650.1"/>
    <property type="molecule type" value="Genomic_DNA"/>
</dbReference>
<feature type="disulfide bond" evidence="18">
    <location>
        <begin position="123"/>
        <end position="321"/>
    </location>
</feature>
<keyword evidence="9 19" id="KW-0560">Oxidoreductase</keyword>
<feature type="binding site" evidence="16">
    <location>
        <position position="79"/>
    </location>
    <ligand>
        <name>Ca(2+)</name>
        <dbReference type="ChEBI" id="CHEBI:29108"/>
        <label>1</label>
    </ligand>
</feature>
<dbReference type="FunFam" id="1.10.520.10:FF:000008">
    <property type="entry name" value="Peroxidase"/>
    <property type="match status" value="1"/>
</dbReference>
<dbReference type="Proteomes" id="UP001177140">
    <property type="component" value="Unassembled WGS sequence"/>
</dbReference>
<keyword evidence="8 16" id="KW-0106">Calcium</keyword>
<comment type="cofactor">
    <cofactor evidence="16 19">
        <name>heme b</name>
        <dbReference type="ChEBI" id="CHEBI:60344"/>
    </cofactor>
    <text evidence="16 19">Binds 1 heme b (iron(II)-protoporphyrin IX) group per subunit.</text>
</comment>
<name>A0AA42AXR4_PAPNU</name>
<gene>
    <name evidence="21" type="ORF">MKW94_002197</name>
</gene>
<comment type="similarity">
    <text evidence="19">Belongs to the peroxidase family. Classical plant (class III) peroxidase subfamily.</text>
</comment>
<dbReference type="PRINTS" id="PR00461">
    <property type="entry name" value="PLPEROXIDASE"/>
</dbReference>
<feature type="binding site" evidence="16">
    <location>
        <position position="73"/>
    </location>
    <ligand>
        <name>Ca(2+)</name>
        <dbReference type="ChEBI" id="CHEBI:29108"/>
        <label>1</label>
    </ligand>
</feature>
<dbReference type="Gene3D" id="1.10.420.10">
    <property type="entry name" value="Peroxidase, domain 2"/>
    <property type="match status" value="1"/>
</dbReference>
<evidence type="ECO:0000256" key="5">
    <source>
        <dbReference type="ARBA" id="ARBA00022559"/>
    </source>
</evidence>
<feature type="binding site" evidence="16">
    <location>
        <position position="248"/>
    </location>
    <ligand>
        <name>Ca(2+)</name>
        <dbReference type="ChEBI" id="CHEBI:29108"/>
        <label>2</label>
    </ligand>
</feature>
<feature type="binding site" evidence="16">
    <location>
        <position position="77"/>
    </location>
    <ligand>
        <name>Ca(2+)</name>
        <dbReference type="ChEBI" id="CHEBI:29108"/>
        <label>1</label>
    </ligand>
</feature>
<keyword evidence="19" id="KW-0732">Signal</keyword>
<dbReference type="Gene3D" id="1.10.520.10">
    <property type="match status" value="1"/>
</dbReference>
<evidence type="ECO:0000256" key="3">
    <source>
        <dbReference type="ARBA" id="ARBA00006873"/>
    </source>
</evidence>
<dbReference type="InterPro" id="IPR000823">
    <property type="entry name" value="Peroxidase_pln"/>
</dbReference>
<comment type="caution">
    <text evidence="21">The sequence shown here is derived from an EMBL/GenBank/DDBJ whole genome shotgun (WGS) entry which is preliminary data.</text>
</comment>
<feature type="binding site" evidence="16">
    <location>
        <position position="197"/>
    </location>
    <ligand>
        <name>Ca(2+)</name>
        <dbReference type="ChEBI" id="CHEBI:29108"/>
        <label>2</label>
    </ligand>
</feature>
<proteinExistence type="inferred from homology"/>
<comment type="catalytic activity">
    <reaction evidence="1 19">
        <text>2 a phenolic donor + H2O2 = 2 a phenolic radical donor + 2 H2O</text>
        <dbReference type="Rhea" id="RHEA:56136"/>
        <dbReference type="ChEBI" id="CHEBI:15377"/>
        <dbReference type="ChEBI" id="CHEBI:16240"/>
        <dbReference type="ChEBI" id="CHEBI:139520"/>
        <dbReference type="ChEBI" id="CHEBI:139521"/>
        <dbReference type="EC" id="1.11.1.7"/>
    </reaction>
</comment>
<dbReference type="GO" id="GO:0046872">
    <property type="term" value="F:metal ion binding"/>
    <property type="evidence" value="ECO:0007669"/>
    <property type="project" value="UniProtKB-UniRule"/>
</dbReference>
<evidence type="ECO:0000256" key="7">
    <source>
        <dbReference type="ARBA" id="ARBA00022723"/>
    </source>
</evidence>
<protein>
    <recommendedName>
        <fullName evidence="4 19">Peroxidase</fullName>
        <ecNumber evidence="4 19">1.11.1.7</ecNumber>
    </recommendedName>
</protein>
<dbReference type="PANTHER" id="PTHR31235">
    <property type="entry name" value="PEROXIDASE 25-RELATED"/>
    <property type="match status" value="1"/>
</dbReference>
<dbReference type="EC" id="1.11.1.7" evidence="4 19"/>